<feature type="domain" description="Acyl-CoA dehydrogenase/oxidase N-terminal" evidence="7">
    <location>
        <begin position="10"/>
        <end position="120"/>
    </location>
</feature>
<dbReference type="InterPro" id="IPR037069">
    <property type="entry name" value="AcylCoA_DH/ox_N_sf"/>
</dbReference>
<dbReference type="InterPro" id="IPR046373">
    <property type="entry name" value="Acyl-CoA_Oxase/DH_mid-dom_sf"/>
</dbReference>
<evidence type="ECO:0000256" key="2">
    <source>
        <dbReference type="ARBA" id="ARBA00009347"/>
    </source>
</evidence>
<dbReference type="PANTHER" id="PTHR43884">
    <property type="entry name" value="ACYL-COA DEHYDROGENASE"/>
    <property type="match status" value="1"/>
</dbReference>
<evidence type="ECO:0000256" key="3">
    <source>
        <dbReference type="ARBA" id="ARBA00022630"/>
    </source>
</evidence>
<gene>
    <name evidence="8" type="ORF">METZ01_LOCUS632</name>
</gene>
<dbReference type="Gene3D" id="1.10.540.10">
    <property type="entry name" value="Acyl-CoA dehydrogenase/oxidase, N-terminal domain"/>
    <property type="match status" value="1"/>
</dbReference>
<organism evidence="8">
    <name type="scientific">marine metagenome</name>
    <dbReference type="NCBI Taxonomy" id="408172"/>
    <lineage>
        <taxon>unclassified sequences</taxon>
        <taxon>metagenomes</taxon>
        <taxon>ecological metagenomes</taxon>
    </lineage>
</organism>
<sequence>MSQLAGIGEEDFNALLGRVQEFRDDKIAPLVIQWEQERIFPIDTISASHELGLLGMEIEPALGGLGLSFGQKLKVLDLLSEVSMPYAFSLVNSHNVAARLARHGTEELRHRFLPDLLSGQRLGSTALTEPGVGSDFSAITTLAAPDAGGWRLNGEKAWITNAAASDVIVAYVQTDSDARSKGIASFVIDGTKDGFERLDPYGLIGSHAIGTAGFRLNNYFASEDELLAPPGEGFTAALTTINEARTYVASMCCSMVEASLRSAVSYACERESFGRPIIEHQGLSWQLAHVANQLEAARALTNRAVGVIEEGDNRAAILCAAHAKKFATEMAEPALTACAQAMGANGLKEEHLIGHRLTAARVANYVDGTTEIMTDRIAMSLPAQYQSTPAVSVAS</sequence>
<reference evidence="8" key="1">
    <citation type="submission" date="2018-05" db="EMBL/GenBank/DDBJ databases">
        <authorList>
            <person name="Lanie J.A."/>
            <person name="Ng W.-L."/>
            <person name="Kazmierczak K.M."/>
            <person name="Andrzejewski T.M."/>
            <person name="Davidsen T.M."/>
            <person name="Wayne K.J."/>
            <person name="Tettelin H."/>
            <person name="Glass J.I."/>
            <person name="Rusch D."/>
            <person name="Podicherti R."/>
            <person name="Tsui H.-C.T."/>
            <person name="Winkler M.E."/>
        </authorList>
    </citation>
    <scope>NUCLEOTIDE SEQUENCE</scope>
</reference>
<dbReference type="Gene3D" id="1.20.140.10">
    <property type="entry name" value="Butyryl-CoA Dehydrogenase, subunit A, domain 3"/>
    <property type="match status" value="1"/>
</dbReference>
<evidence type="ECO:0000259" key="5">
    <source>
        <dbReference type="Pfam" id="PF00441"/>
    </source>
</evidence>
<feature type="domain" description="Acyl-CoA dehydrogenase/oxidase C-terminal" evidence="5">
    <location>
        <begin position="231"/>
        <end position="381"/>
    </location>
</feature>
<accession>A0A381N286</accession>
<dbReference type="InterPro" id="IPR006091">
    <property type="entry name" value="Acyl-CoA_Oxase/DH_mid-dom"/>
</dbReference>
<dbReference type="InterPro" id="IPR009075">
    <property type="entry name" value="AcylCo_DH/oxidase_C"/>
</dbReference>
<evidence type="ECO:0000259" key="6">
    <source>
        <dbReference type="Pfam" id="PF02770"/>
    </source>
</evidence>
<evidence type="ECO:0000256" key="1">
    <source>
        <dbReference type="ARBA" id="ARBA00001974"/>
    </source>
</evidence>
<evidence type="ECO:0000259" key="7">
    <source>
        <dbReference type="Pfam" id="PF02771"/>
    </source>
</evidence>
<dbReference type="SUPFAM" id="SSF56645">
    <property type="entry name" value="Acyl-CoA dehydrogenase NM domain-like"/>
    <property type="match status" value="1"/>
</dbReference>
<proteinExistence type="inferred from homology"/>
<evidence type="ECO:0008006" key="9">
    <source>
        <dbReference type="Google" id="ProtNLM"/>
    </source>
</evidence>
<dbReference type="Pfam" id="PF02770">
    <property type="entry name" value="Acyl-CoA_dh_M"/>
    <property type="match status" value="1"/>
</dbReference>
<dbReference type="InterPro" id="IPR036250">
    <property type="entry name" value="AcylCo_DH-like_C"/>
</dbReference>
<comment type="similarity">
    <text evidence="2">Belongs to the acyl-CoA dehydrogenase family.</text>
</comment>
<evidence type="ECO:0000256" key="4">
    <source>
        <dbReference type="ARBA" id="ARBA00022827"/>
    </source>
</evidence>
<evidence type="ECO:0000313" key="8">
    <source>
        <dbReference type="EMBL" id="SUZ47778.1"/>
    </source>
</evidence>
<feature type="domain" description="Acyl-CoA oxidase/dehydrogenase middle" evidence="6">
    <location>
        <begin position="125"/>
        <end position="218"/>
    </location>
</feature>
<keyword evidence="4" id="KW-0274">FAD</keyword>
<dbReference type="AlphaFoldDB" id="A0A381N286"/>
<dbReference type="Gene3D" id="2.40.110.10">
    <property type="entry name" value="Butyryl-CoA Dehydrogenase, subunit A, domain 2"/>
    <property type="match status" value="1"/>
</dbReference>
<protein>
    <recommendedName>
        <fullName evidence="9">Acyl-CoA dehydrogenase</fullName>
    </recommendedName>
</protein>
<dbReference type="EMBL" id="UINC01000033">
    <property type="protein sequence ID" value="SUZ47778.1"/>
    <property type="molecule type" value="Genomic_DNA"/>
</dbReference>
<dbReference type="InterPro" id="IPR009100">
    <property type="entry name" value="AcylCoA_DH/oxidase_NM_dom_sf"/>
</dbReference>
<dbReference type="GO" id="GO:0050660">
    <property type="term" value="F:flavin adenine dinucleotide binding"/>
    <property type="evidence" value="ECO:0007669"/>
    <property type="project" value="InterPro"/>
</dbReference>
<dbReference type="Pfam" id="PF00441">
    <property type="entry name" value="Acyl-CoA_dh_1"/>
    <property type="match status" value="1"/>
</dbReference>
<comment type="cofactor">
    <cofactor evidence="1">
        <name>FAD</name>
        <dbReference type="ChEBI" id="CHEBI:57692"/>
    </cofactor>
</comment>
<dbReference type="GO" id="GO:0003995">
    <property type="term" value="F:acyl-CoA dehydrogenase activity"/>
    <property type="evidence" value="ECO:0007669"/>
    <property type="project" value="TreeGrafter"/>
</dbReference>
<dbReference type="Pfam" id="PF02771">
    <property type="entry name" value="Acyl-CoA_dh_N"/>
    <property type="match status" value="1"/>
</dbReference>
<name>A0A381N286_9ZZZZ</name>
<dbReference type="PANTHER" id="PTHR43884:SF12">
    <property type="entry name" value="ISOVALERYL-COA DEHYDROGENASE, MITOCHONDRIAL-RELATED"/>
    <property type="match status" value="1"/>
</dbReference>
<keyword evidence="3" id="KW-0285">Flavoprotein</keyword>
<dbReference type="SUPFAM" id="SSF47203">
    <property type="entry name" value="Acyl-CoA dehydrogenase C-terminal domain-like"/>
    <property type="match status" value="1"/>
</dbReference>
<dbReference type="InterPro" id="IPR013786">
    <property type="entry name" value="AcylCoA_DH/ox_N"/>
</dbReference>